<comment type="cofactor">
    <cofactor evidence="1">
        <name>Mn(2+)</name>
        <dbReference type="ChEBI" id="CHEBI:29035"/>
    </cofactor>
</comment>
<dbReference type="GO" id="GO:0004518">
    <property type="term" value="F:nuclease activity"/>
    <property type="evidence" value="ECO:0007669"/>
    <property type="project" value="UniProtKB-KW"/>
</dbReference>
<proteinExistence type="predicted"/>
<name>A0A7J6M3Z5_PEROL</name>
<dbReference type="GO" id="GO:0046872">
    <property type="term" value="F:metal ion binding"/>
    <property type="evidence" value="ECO:0007669"/>
    <property type="project" value="UniProtKB-KW"/>
</dbReference>
<protein>
    <recommendedName>
        <fullName evidence="14">Endonuclease/exonuclease/phosphatase domain-containing protein</fullName>
    </recommendedName>
</protein>
<keyword evidence="10" id="KW-0539">Nucleus</keyword>
<feature type="domain" description="Endonuclease/exonuclease/phosphatase" evidence="14">
    <location>
        <begin position="268"/>
        <end position="514"/>
    </location>
</feature>
<keyword evidence="12" id="KW-0812">Transmembrane</keyword>
<evidence type="ECO:0000256" key="10">
    <source>
        <dbReference type="ARBA" id="ARBA00023242"/>
    </source>
</evidence>
<feature type="compositionally biased region" description="Acidic residues" evidence="11">
    <location>
        <begin position="607"/>
        <end position="616"/>
    </location>
</feature>
<reference evidence="15 16" key="1">
    <citation type="submission" date="2020-04" db="EMBL/GenBank/DDBJ databases">
        <title>Perkinsus olseni comparative genomics.</title>
        <authorList>
            <person name="Bogema D.R."/>
        </authorList>
    </citation>
    <scope>NUCLEOTIDE SEQUENCE [LARGE SCALE GENOMIC DNA]</scope>
    <source>
        <strain evidence="15">ATCC PRA-179</strain>
    </source>
</reference>
<evidence type="ECO:0000256" key="1">
    <source>
        <dbReference type="ARBA" id="ARBA00001936"/>
    </source>
</evidence>
<feature type="chain" id="PRO_5029876679" description="Endonuclease/exonuclease/phosphatase domain-containing protein" evidence="13">
    <location>
        <begin position="19"/>
        <end position="728"/>
    </location>
</feature>
<keyword evidence="13" id="KW-0732">Signal</keyword>
<comment type="cofactor">
    <cofactor evidence="2">
        <name>Mg(2+)</name>
        <dbReference type="ChEBI" id="CHEBI:18420"/>
    </cofactor>
</comment>
<comment type="subcellular location">
    <subcellularLocation>
        <location evidence="3">Nucleus</location>
        <location evidence="3">PML body</location>
    </subcellularLocation>
</comment>
<keyword evidence="8" id="KW-0460">Magnesium</keyword>
<evidence type="ECO:0000256" key="11">
    <source>
        <dbReference type="SAM" id="MobiDB-lite"/>
    </source>
</evidence>
<evidence type="ECO:0000256" key="8">
    <source>
        <dbReference type="ARBA" id="ARBA00022842"/>
    </source>
</evidence>
<dbReference type="GO" id="GO:0016787">
    <property type="term" value="F:hydrolase activity"/>
    <property type="evidence" value="ECO:0007669"/>
    <property type="project" value="UniProtKB-KW"/>
</dbReference>
<keyword evidence="12" id="KW-0472">Membrane</keyword>
<dbReference type="PANTHER" id="PTHR15822">
    <property type="entry name" value="TRAF AND TNF RECEPTOR-ASSOCIATED PROTEIN"/>
    <property type="match status" value="1"/>
</dbReference>
<evidence type="ECO:0000256" key="2">
    <source>
        <dbReference type="ARBA" id="ARBA00001946"/>
    </source>
</evidence>
<evidence type="ECO:0000256" key="7">
    <source>
        <dbReference type="ARBA" id="ARBA00022801"/>
    </source>
</evidence>
<dbReference type="InterPro" id="IPR005135">
    <property type="entry name" value="Endo/exonuclease/phosphatase"/>
</dbReference>
<feature type="region of interest" description="Disordered" evidence="11">
    <location>
        <begin position="565"/>
        <end position="616"/>
    </location>
</feature>
<organism evidence="15 16">
    <name type="scientific">Perkinsus olseni</name>
    <name type="common">Perkinsus atlanticus</name>
    <dbReference type="NCBI Taxonomy" id="32597"/>
    <lineage>
        <taxon>Eukaryota</taxon>
        <taxon>Sar</taxon>
        <taxon>Alveolata</taxon>
        <taxon>Perkinsozoa</taxon>
        <taxon>Perkinsea</taxon>
        <taxon>Perkinsida</taxon>
        <taxon>Perkinsidae</taxon>
        <taxon>Perkinsus</taxon>
    </lineage>
</organism>
<dbReference type="GO" id="GO:0006281">
    <property type="term" value="P:DNA repair"/>
    <property type="evidence" value="ECO:0007669"/>
    <property type="project" value="UniProtKB-KW"/>
</dbReference>
<feature type="signal peptide" evidence="13">
    <location>
        <begin position="1"/>
        <end position="18"/>
    </location>
</feature>
<evidence type="ECO:0000256" key="6">
    <source>
        <dbReference type="ARBA" id="ARBA00022763"/>
    </source>
</evidence>
<sequence length="728" mass="81369">MLSHVLLVVFTISRSVIASQSRENKSDAIRKLRTAVVNINNQLNDVVEALNELLGEKPPSNDLPEGVASEEGVVVDLEWLKKAIDVMYGGRDSPAHSEGKTKDTPTHREGYAEDTIAHRERFSFSSLRSKDLREQVFSLITIGEDTAAWLWGCAVWLLMLVIDIALCTVLMIYAKGGSIDVRDTVSMQDWILSQLSMSCLLALSLRVLSLFLAPEDSLAAHVMDAALLTLRVLGVVTMLVNQGDGREKKVTKRRVSTSKGTMEDLTVLTYNVDTAIKDMPQRIKILIECLQNRDYDVVCLQEVFSSAMKEAITNGLEDQYYILSADHSAPFFPFQSFLPSMLLTIVANAFPPILRALAFIAAILVCPPVMRLASQYVFHCLQYASAFHSEGRSQPFDYMGLTILLNKKRFSDAQVEYAEPFQVQGYTAPATGWGWIWLWVEWTFLRPGYLIVSGELSGAAGQILTIVDLHFVLGRERDCVNPNRKAQADEILWAVDQYSPKNSQVIVCGDLNCSAFTLDEDKMDHVELMMFSRNKYQDALKVFNPEAGRLPDDQMRKVITKALAARHRDGGVEKSQESKNSDKSADEKNDESLETEIADDEPKIQEISEDEAPLVAEDTVEETQDCKKVAELDSEVEESLERLKLPITWDGVNNPKTRISDPGAELRCDYVFLRDAPEPELRTIKLVEKEMRIVFDGLTSPAEGVAPLPIVSDHYGVQVSFALERVSS</sequence>
<keyword evidence="12" id="KW-1133">Transmembrane helix</keyword>
<feature type="transmembrane region" description="Helical" evidence="12">
    <location>
        <begin position="148"/>
        <end position="174"/>
    </location>
</feature>
<evidence type="ECO:0000256" key="4">
    <source>
        <dbReference type="ARBA" id="ARBA00022722"/>
    </source>
</evidence>
<evidence type="ECO:0000256" key="13">
    <source>
        <dbReference type="SAM" id="SignalP"/>
    </source>
</evidence>
<dbReference type="AlphaFoldDB" id="A0A7J6M3Z5"/>
<feature type="transmembrane region" description="Helical" evidence="12">
    <location>
        <begin position="195"/>
        <end position="213"/>
    </location>
</feature>
<dbReference type="InterPro" id="IPR036691">
    <property type="entry name" value="Endo/exonu/phosph_ase_sf"/>
</dbReference>
<keyword evidence="6" id="KW-0227">DNA damage</keyword>
<evidence type="ECO:0000313" key="16">
    <source>
        <dbReference type="Proteomes" id="UP000570595"/>
    </source>
</evidence>
<comment type="caution">
    <text evidence="15">The sequence shown here is derived from an EMBL/GenBank/DDBJ whole genome shotgun (WGS) entry which is preliminary data.</text>
</comment>
<keyword evidence="5" id="KW-0479">Metal-binding</keyword>
<dbReference type="PANTHER" id="PTHR15822:SF4">
    <property type="entry name" value="TYROSYL-DNA PHOSPHODIESTERASE 2"/>
    <property type="match status" value="1"/>
</dbReference>
<dbReference type="Gene3D" id="3.60.10.10">
    <property type="entry name" value="Endonuclease/exonuclease/phosphatase"/>
    <property type="match status" value="2"/>
</dbReference>
<keyword evidence="7" id="KW-0378">Hydrolase</keyword>
<evidence type="ECO:0000259" key="14">
    <source>
        <dbReference type="Pfam" id="PF03372"/>
    </source>
</evidence>
<evidence type="ECO:0000256" key="3">
    <source>
        <dbReference type="ARBA" id="ARBA00004322"/>
    </source>
</evidence>
<evidence type="ECO:0000256" key="9">
    <source>
        <dbReference type="ARBA" id="ARBA00023204"/>
    </source>
</evidence>
<dbReference type="InterPro" id="IPR051547">
    <property type="entry name" value="TDP2-like"/>
</dbReference>
<dbReference type="EMBL" id="JABAHT010000079">
    <property type="protein sequence ID" value="KAF4666146.1"/>
    <property type="molecule type" value="Genomic_DNA"/>
</dbReference>
<dbReference type="Pfam" id="PF03372">
    <property type="entry name" value="Exo_endo_phos"/>
    <property type="match status" value="1"/>
</dbReference>
<dbReference type="SUPFAM" id="SSF56219">
    <property type="entry name" value="DNase I-like"/>
    <property type="match status" value="1"/>
</dbReference>
<accession>A0A7J6M3Z5</accession>
<keyword evidence="9" id="KW-0234">DNA repair</keyword>
<feature type="compositionally biased region" description="Basic and acidic residues" evidence="11">
    <location>
        <begin position="566"/>
        <end position="591"/>
    </location>
</feature>
<dbReference type="Proteomes" id="UP000570595">
    <property type="component" value="Unassembled WGS sequence"/>
</dbReference>
<evidence type="ECO:0000256" key="12">
    <source>
        <dbReference type="SAM" id="Phobius"/>
    </source>
</evidence>
<keyword evidence="4" id="KW-0540">Nuclease</keyword>
<evidence type="ECO:0000313" key="15">
    <source>
        <dbReference type="EMBL" id="KAF4666146.1"/>
    </source>
</evidence>
<dbReference type="OrthoDB" id="387657at2759"/>
<evidence type="ECO:0000256" key="5">
    <source>
        <dbReference type="ARBA" id="ARBA00022723"/>
    </source>
</evidence>
<gene>
    <name evidence="15" type="ORF">FOZ61_010086</name>
</gene>